<name>F2KMZ7_ARCVS</name>
<dbReference type="STRING" id="693661.Arcve_1266"/>
<accession>F2KMZ7</accession>
<keyword evidence="2" id="KW-1185">Reference proteome</keyword>
<evidence type="ECO:0000313" key="1">
    <source>
        <dbReference type="EMBL" id="AEA47273.1"/>
    </source>
</evidence>
<reference evidence="1 2" key="1">
    <citation type="submission" date="2011-03" db="EMBL/GenBank/DDBJ databases">
        <title>The complete genome of Archaeoglobus veneficus SNP6.</title>
        <authorList>
            <consortium name="US DOE Joint Genome Institute (JGI-PGF)"/>
            <person name="Lucas S."/>
            <person name="Copeland A."/>
            <person name="Lapidus A."/>
            <person name="Bruce D."/>
            <person name="Goodwin L."/>
            <person name="Pitluck S."/>
            <person name="Kyrpides N."/>
            <person name="Mavromatis K."/>
            <person name="Pagani I."/>
            <person name="Ivanova N."/>
            <person name="Mikhailova N."/>
            <person name="Lu M."/>
            <person name="Detter J.C."/>
            <person name="Tapia R."/>
            <person name="Han C."/>
            <person name="Land M."/>
            <person name="Hauser L."/>
            <person name="Markowitz V."/>
            <person name="Cheng J.-F."/>
            <person name="Hugenholtz P."/>
            <person name="Woyke T."/>
            <person name="Wu D."/>
            <person name="Spring S."/>
            <person name="Brambilla E."/>
            <person name="Klenk H.-P."/>
            <person name="Eisen J.A."/>
        </authorList>
    </citation>
    <scope>NUCLEOTIDE SEQUENCE [LARGE SCALE GENOMIC DNA]</scope>
    <source>
        <strain>SNP6</strain>
    </source>
</reference>
<protein>
    <submittedName>
        <fullName evidence="1">Uncharacterized protein</fullName>
    </submittedName>
</protein>
<dbReference type="EMBL" id="CP002588">
    <property type="protein sequence ID" value="AEA47273.1"/>
    <property type="molecule type" value="Genomic_DNA"/>
</dbReference>
<dbReference type="eggNOG" id="arCOG03793">
    <property type="taxonomic scope" value="Archaea"/>
</dbReference>
<gene>
    <name evidence="1" type="ordered locus">Arcve_1266</name>
</gene>
<dbReference type="HOGENOM" id="CLU_102816_0_0_2"/>
<dbReference type="KEGG" id="ave:Arcve_1266"/>
<dbReference type="GeneID" id="10394387"/>
<proteinExistence type="predicted"/>
<dbReference type="Proteomes" id="UP000008136">
    <property type="component" value="Chromosome"/>
</dbReference>
<organism evidence="1 2">
    <name type="scientific">Archaeoglobus veneficus (strain DSM 11195 / SNP6)</name>
    <dbReference type="NCBI Taxonomy" id="693661"/>
    <lineage>
        <taxon>Archaea</taxon>
        <taxon>Methanobacteriati</taxon>
        <taxon>Methanobacteriota</taxon>
        <taxon>Archaeoglobi</taxon>
        <taxon>Archaeoglobales</taxon>
        <taxon>Archaeoglobaceae</taxon>
        <taxon>Archaeoglobus</taxon>
    </lineage>
</organism>
<dbReference type="AlphaFoldDB" id="F2KMZ7"/>
<evidence type="ECO:0000313" key="2">
    <source>
        <dbReference type="Proteomes" id="UP000008136"/>
    </source>
</evidence>
<sequence length="225" mass="25902">MLLDELVRKFRNNRVRIIYDNEYPVVSLLFHHVFPSFKENNTYVIVYTDTMCRRLRKMYITAKDRNPSIDEFLNKTKIIKVGTREIAAFGELYAFIPSEGYYDELRRLESLFKKMCDNDVIVTFGLCLIPAIYGREAIGALLKVLDSVPQDVTMVSLFPSGICSEELSSIINIFYDVVMNVRCGEEFFGFGEDTYMVGIEHSVVGDLPPGYMRVRIAENGKLQEI</sequence>
<dbReference type="RefSeq" id="WP_013683935.1">
    <property type="nucleotide sequence ID" value="NC_015320.1"/>
</dbReference>